<organism evidence="2 3">
    <name type="scientific">Photobacterium proteolyticum</name>
    <dbReference type="NCBI Taxonomy" id="1903952"/>
    <lineage>
        <taxon>Bacteria</taxon>
        <taxon>Pseudomonadati</taxon>
        <taxon>Pseudomonadota</taxon>
        <taxon>Gammaproteobacteria</taxon>
        <taxon>Vibrionales</taxon>
        <taxon>Vibrionaceae</taxon>
        <taxon>Photobacterium</taxon>
    </lineage>
</organism>
<accession>A0A1Q9H1J8</accession>
<dbReference type="InterPro" id="IPR022604">
    <property type="entry name" value="DUF2955"/>
</dbReference>
<dbReference type="Pfam" id="PF11168">
    <property type="entry name" value="DUF2955"/>
    <property type="match status" value="1"/>
</dbReference>
<feature type="transmembrane region" description="Helical" evidence="1">
    <location>
        <begin position="25"/>
        <end position="46"/>
    </location>
</feature>
<evidence type="ECO:0000313" key="2">
    <source>
        <dbReference type="EMBL" id="OLQ81603.1"/>
    </source>
</evidence>
<evidence type="ECO:0008006" key="4">
    <source>
        <dbReference type="Google" id="ProtNLM"/>
    </source>
</evidence>
<dbReference type="STRING" id="1903952.BIT28_09525"/>
<proteinExistence type="predicted"/>
<protein>
    <recommendedName>
        <fullName evidence="4">DUF2955 domain-containing protein</fullName>
    </recommendedName>
</protein>
<dbReference type="Proteomes" id="UP000186905">
    <property type="component" value="Unassembled WGS sequence"/>
</dbReference>
<reference evidence="2 3" key="1">
    <citation type="submission" date="2016-09" db="EMBL/GenBank/DDBJ databases">
        <title>Photobacterium proteolyticum sp. nov. a protease producing bacterium isolated from ocean sediments of Laizhou Bay.</title>
        <authorList>
            <person name="Li Y."/>
        </authorList>
    </citation>
    <scope>NUCLEOTIDE SEQUENCE [LARGE SCALE GENOMIC DNA]</scope>
    <source>
        <strain evidence="2 3">13-12</strain>
    </source>
</reference>
<feature type="transmembrane region" description="Helical" evidence="1">
    <location>
        <begin position="234"/>
        <end position="254"/>
    </location>
</feature>
<feature type="transmembrane region" description="Helical" evidence="1">
    <location>
        <begin position="66"/>
        <end position="84"/>
    </location>
</feature>
<dbReference type="OrthoDB" id="7059606at2"/>
<keyword evidence="1" id="KW-0812">Transmembrane</keyword>
<name>A0A1Q9H1J8_9GAMM</name>
<feature type="transmembrane region" description="Helical" evidence="1">
    <location>
        <begin position="151"/>
        <end position="169"/>
    </location>
</feature>
<comment type="caution">
    <text evidence="2">The sequence shown here is derived from an EMBL/GenBank/DDBJ whole genome shotgun (WGS) entry which is preliminary data.</text>
</comment>
<sequence>MSTDSVGASVAVNSNRENERNILRYSLGVMIPVFVMVMWQWEMAYITPSLVTLMLGPPARPFPPRVYGGFIKALIVALGMGIFLTRIVEPYPLLTVIAMGWFLYGIFYKAATGANILIVVILLMSVLAYPSMAMLDINLSMEIALGVTKSYLLALFSTALMHVIIPVKVSNPSPSPTIKSPAEAARTALINTLVVLPILVYFLMFDCQAAILTLIYVGILVLSACLHKGIKTLVGVLIANFIGGLAAIAIYELMVIAPVVPFYLLIMFLGTLMFAKIVFNSPKGALFASALSCVMLLITDTTNTTGFDLDYAFYERWIYIALANIYVVFNFMVLTALGWLKPSTKP</sequence>
<keyword evidence="3" id="KW-1185">Reference proteome</keyword>
<keyword evidence="1" id="KW-0472">Membrane</keyword>
<keyword evidence="1" id="KW-1133">Transmembrane helix</keyword>
<feature type="transmembrane region" description="Helical" evidence="1">
    <location>
        <begin position="286"/>
        <end position="305"/>
    </location>
</feature>
<dbReference type="AlphaFoldDB" id="A0A1Q9H1J8"/>
<dbReference type="RefSeq" id="WP_075761801.1">
    <property type="nucleotide sequence ID" value="NZ_MJIL01000039.1"/>
</dbReference>
<evidence type="ECO:0000256" key="1">
    <source>
        <dbReference type="SAM" id="Phobius"/>
    </source>
</evidence>
<feature type="transmembrane region" description="Helical" evidence="1">
    <location>
        <begin position="260"/>
        <end position="279"/>
    </location>
</feature>
<feature type="transmembrane region" description="Helical" evidence="1">
    <location>
        <begin position="317"/>
        <end position="340"/>
    </location>
</feature>
<feature type="transmembrane region" description="Helical" evidence="1">
    <location>
        <begin position="189"/>
        <end position="222"/>
    </location>
</feature>
<evidence type="ECO:0000313" key="3">
    <source>
        <dbReference type="Proteomes" id="UP000186905"/>
    </source>
</evidence>
<dbReference type="EMBL" id="MJIL01000039">
    <property type="protein sequence ID" value="OLQ81603.1"/>
    <property type="molecule type" value="Genomic_DNA"/>
</dbReference>
<gene>
    <name evidence="2" type="ORF">BIT28_09525</name>
</gene>